<dbReference type="InterPro" id="IPR042094">
    <property type="entry name" value="T2SS_GspF_sf"/>
</dbReference>
<reference evidence="10" key="1">
    <citation type="submission" date="2023-07" db="EMBL/GenBank/DDBJ databases">
        <title>Genome sequencing of Purple Non-Sulfur Bacteria from various extreme environments.</title>
        <authorList>
            <person name="Mayer M."/>
        </authorList>
    </citation>
    <scope>NUCLEOTIDE SEQUENCE [LARGE SCALE GENOMIC DNA]</scope>
    <source>
        <strain evidence="10">DSM 17935</strain>
    </source>
</reference>
<evidence type="ECO:0000313" key="9">
    <source>
        <dbReference type="EMBL" id="MCW2306520.1"/>
    </source>
</evidence>
<evidence type="ECO:0000256" key="7">
    <source>
        <dbReference type="SAM" id="Phobius"/>
    </source>
</evidence>
<accession>A0ABT3H800</accession>
<organism evidence="9 10">
    <name type="scientific">Rhodobium gokarnense</name>
    <dbReference type="NCBI Taxonomy" id="364296"/>
    <lineage>
        <taxon>Bacteria</taxon>
        <taxon>Pseudomonadati</taxon>
        <taxon>Pseudomonadota</taxon>
        <taxon>Alphaproteobacteria</taxon>
        <taxon>Hyphomicrobiales</taxon>
        <taxon>Rhodobiaceae</taxon>
        <taxon>Rhodobium</taxon>
    </lineage>
</organism>
<dbReference type="RefSeq" id="WP_264600187.1">
    <property type="nucleotide sequence ID" value="NZ_JAOQNS010000002.1"/>
</dbReference>
<dbReference type="Pfam" id="PF00482">
    <property type="entry name" value="T2SSF"/>
    <property type="match status" value="1"/>
</dbReference>
<keyword evidence="2" id="KW-1003">Cell membrane</keyword>
<evidence type="ECO:0000256" key="5">
    <source>
        <dbReference type="ARBA" id="ARBA00023136"/>
    </source>
</evidence>
<dbReference type="PANTHER" id="PTHR35007:SF1">
    <property type="entry name" value="PILUS ASSEMBLY PROTEIN"/>
    <property type="match status" value="1"/>
</dbReference>
<feature type="transmembrane region" description="Helical" evidence="7">
    <location>
        <begin position="105"/>
        <end position="122"/>
    </location>
</feature>
<name>A0ABT3H800_9HYPH</name>
<evidence type="ECO:0000256" key="4">
    <source>
        <dbReference type="ARBA" id="ARBA00022989"/>
    </source>
</evidence>
<evidence type="ECO:0000313" key="10">
    <source>
        <dbReference type="Proteomes" id="UP001209755"/>
    </source>
</evidence>
<dbReference type="PANTHER" id="PTHR35007">
    <property type="entry name" value="INTEGRAL MEMBRANE PROTEIN-RELATED"/>
    <property type="match status" value="1"/>
</dbReference>
<dbReference type="Gene3D" id="1.20.81.30">
    <property type="entry name" value="Type II secretion system (T2SS), domain F"/>
    <property type="match status" value="1"/>
</dbReference>
<evidence type="ECO:0000256" key="6">
    <source>
        <dbReference type="SAM" id="Coils"/>
    </source>
</evidence>
<feature type="transmembrane region" description="Helical" evidence="7">
    <location>
        <begin position="275"/>
        <end position="301"/>
    </location>
</feature>
<evidence type="ECO:0000256" key="1">
    <source>
        <dbReference type="ARBA" id="ARBA00004651"/>
    </source>
</evidence>
<keyword evidence="3 7" id="KW-0812">Transmembrane</keyword>
<sequence>MFDSGLIVLAVVGLVVLSVGGILYALLYPILSGNSRAEKRLEVVNRKPKPSAGNVRASSDINQRRRQVQDRLAELEQAQKAKAKKRAGPGLKVRLRQAGLNWSKTKFYIISAICGVVFFIGAKMLGAPIFVAAGLGIVGFLGFPNWLIKFIRKRREKKFLNEFPNAVDVIVRGVKAGLPLGDCLGIIARESQEPVRTEFQRILETQRMGIPLSEAVQKLPENMPLTEANFFAIVISIQQQAGGNLSEALSNLSKVLRDRKKLKGKIVAMSQEAKASAAIIGSLPIIVMALVYLTTPAYIAILFNETIGNIVLGISALWMFIGIMVMRKMINFDF</sequence>
<comment type="caution">
    <text evidence="9">The sequence shown here is derived from an EMBL/GenBank/DDBJ whole genome shotgun (WGS) entry which is preliminary data.</text>
</comment>
<protein>
    <submittedName>
        <fullName evidence="9">Tight adherence protein B</fullName>
    </submittedName>
</protein>
<evidence type="ECO:0000256" key="3">
    <source>
        <dbReference type="ARBA" id="ARBA00022692"/>
    </source>
</evidence>
<keyword evidence="5 7" id="KW-0472">Membrane</keyword>
<evidence type="ECO:0000256" key="2">
    <source>
        <dbReference type="ARBA" id="ARBA00022475"/>
    </source>
</evidence>
<feature type="transmembrane region" description="Helical" evidence="7">
    <location>
        <begin position="6"/>
        <end position="31"/>
    </location>
</feature>
<feature type="transmembrane region" description="Helical" evidence="7">
    <location>
        <begin position="307"/>
        <end position="326"/>
    </location>
</feature>
<keyword evidence="6" id="KW-0175">Coiled coil</keyword>
<comment type="subcellular location">
    <subcellularLocation>
        <location evidence="1">Cell membrane</location>
        <topology evidence="1">Multi-pass membrane protein</topology>
    </subcellularLocation>
</comment>
<gene>
    <name evidence="9" type="ORF">M2319_000839</name>
</gene>
<dbReference type="Proteomes" id="UP001209755">
    <property type="component" value="Unassembled WGS sequence"/>
</dbReference>
<dbReference type="EMBL" id="JAOQNS010000002">
    <property type="protein sequence ID" value="MCW2306520.1"/>
    <property type="molecule type" value="Genomic_DNA"/>
</dbReference>
<evidence type="ECO:0000259" key="8">
    <source>
        <dbReference type="Pfam" id="PF00482"/>
    </source>
</evidence>
<feature type="coiled-coil region" evidence="6">
    <location>
        <begin position="58"/>
        <end position="85"/>
    </location>
</feature>
<proteinExistence type="predicted"/>
<keyword evidence="10" id="KW-1185">Reference proteome</keyword>
<feature type="transmembrane region" description="Helical" evidence="7">
    <location>
        <begin position="128"/>
        <end position="148"/>
    </location>
</feature>
<feature type="domain" description="Type II secretion system protein GspF" evidence="8">
    <location>
        <begin position="168"/>
        <end position="292"/>
    </location>
</feature>
<keyword evidence="4 7" id="KW-1133">Transmembrane helix</keyword>
<dbReference type="InterPro" id="IPR018076">
    <property type="entry name" value="T2SS_GspF_dom"/>
</dbReference>